<dbReference type="InterPro" id="IPR053139">
    <property type="entry name" value="Surface_bspA-like"/>
</dbReference>
<name>A0A7W5H363_9PORP</name>
<dbReference type="Gene3D" id="3.40.50.12480">
    <property type="match status" value="1"/>
</dbReference>
<reference evidence="1 2" key="1">
    <citation type="submission" date="2020-08" db="EMBL/GenBank/DDBJ databases">
        <title>Genomic Encyclopedia of Type Strains, Phase IV (KMG-IV): sequencing the most valuable type-strain genomes for metagenomic binning, comparative biology and taxonomic classification.</title>
        <authorList>
            <person name="Goeker M."/>
        </authorList>
    </citation>
    <scope>NUCLEOTIDE SEQUENCE [LARGE SCALE GENOMIC DNA]</scope>
    <source>
        <strain evidence="1 2">DSM 27471</strain>
    </source>
</reference>
<gene>
    <name evidence="1" type="ORF">FHX64_002364</name>
</gene>
<dbReference type="PROSITE" id="PS51257">
    <property type="entry name" value="PROKAR_LIPOPROTEIN"/>
    <property type="match status" value="1"/>
</dbReference>
<dbReference type="PANTHER" id="PTHR45661">
    <property type="entry name" value="SURFACE ANTIGEN"/>
    <property type="match status" value="1"/>
</dbReference>
<sequence>MKKLGFLIGILAVVFVSCSKNNGADHSSAVVNVSTAGTLSALLGNKLTTTMLIVKGTIDARDFVTIRDSMPDLKILDLSGATIVDYQGSHGTVAAQNVNYPDNVIPAFAFYNPVSKDDNTNLINVTLPTAITTIGDSAFMNCSGLSSFSIPAGVTTLGSGAFSGCTGFTVITIPSAVDFIGAYAFYNCRNLASIYAYAATPVGLKMATSVFGGINTNTCILYVPSASLSLYQAAVGWSDFTNIIAIGGGMNS</sequence>
<dbReference type="Proteomes" id="UP000544222">
    <property type="component" value="Unassembled WGS sequence"/>
</dbReference>
<dbReference type="SUPFAM" id="SSF52058">
    <property type="entry name" value="L domain-like"/>
    <property type="match status" value="1"/>
</dbReference>
<dbReference type="PANTHER" id="PTHR45661:SF3">
    <property type="entry name" value="IG-LIKE DOMAIN-CONTAINING PROTEIN"/>
    <property type="match status" value="1"/>
</dbReference>
<evidence type="ECO:0000313" key="1">
    <source>
        <dbReference type="EMBL" id="MBB3188166.1"/>
    </source>
</evidence>
<protein>
    <recommendedName>
        <fullName evidence="3">Leucine rich repeat-containing protein</fullName>
    </recommendedName>
</protein>
<accession>A0A7W5H363</accession>
<organism evidence="1 2">
    <name type="scientific">Microbacter margulisiae</name>
    <dbReference type="NCBI Taxonomy" id="1350067"/>
    <lineage>
        <taxon>Bacteria</taxon>
        <taxon>Pseudomonadati</taxon>
        <taxon>Bacteroidota</taxon>
        <taxon>Bacteroidia</taxon>
        <taxon>Bacteroidales</taxon>
        <taxon>Porphyromonadaceae</taxon>
        <taxon>Microbacter</taxon>
    </lineage>
</organism>
<keyword evidence="2" id="KW-1185">Reference proteome</keyword>
<comment type="caution">
    <text evidence="1">The sequence shown here is derived from an EMBL/GenBank/DDBJ whole genome shotgun (WGS) entry which is preliminary data.</text>
</comment>
<evidence type="ECO:0000313" key="2">
    <source>
        <dbReference type="Proteomes" id="UP000544222"/>
    </source>
</evidence>
<dbReference type="InterPro" id="IPR032675">
    <property type="entry name" value="LRR_dom_sf"/>
</dbReference>
<dbReference type="AlphaFoldDB" id="A0A7W5H363"/>
<dbReference type="Pfam" id="PF13306">
    <property type="entry name" value="LRR_5"/>
    <property type="match status" value="1"/>
</dbReference>
<dbReference type="InterPro" id="IPR026906">
    <property type="entry name" value="LRR_5"/>
</dbReference>
<dbReference type="EMBL" id="JACHYB010000002">
    <property type="protein sequence ID" value="MBB3188166.1"/>
    <property type="molecule type" value="Genomic_DNA"/>
</dbReference>
<evidence type="ECO:0008006" key="3">
    <source>
        <dbReference type="Google" id="ProtNLM"/>
    </source>
</evidence>
<dbReference type="Gene3D" id="3.80.10.10">
    <property type="entry name" value="Ribonuclease Inhibitor"/>
    <property type="match status" value="1"/>
</dbReference>
<proteinExistence type="predicted"/>
<dbReference type="RefSeq" id="WP_183413944.1">
    <property type="nucleotide sequence ID" value="NZ_JACHYB010000002.1"/>
</dbReference>